<evidence type="ECO:0000313" key="5">
    <source>
        <dbReference type="Proteomes" id="UP000269721"/>
    </source>
</evidence>
<evidence type="ECO:0000259" key="3">
    <source>
        <dbReference type="PROSITE" id="PS51038"/>
    </source>
</evidence>
<organism evidence="4 5">
    <name type="scientific">Blyttiomyces helicus</name>
    <dbReference type="NCBI Taxonomy" id="388810"/>
    <lineage>
        <taxon>Eukaryota</taxon>
        <taxon>Fungi</taxon>
        <taxon>Fungi incertae sedis</taxon>
        <taxon>Chytridiomycota</taxon>
        <taxon>Chytridiomycota incertae sedis</taxon>
        <taxon>Chytridiomycetes</taxon>
        <taxon>Chytridiomycetes incertae sedis</taxon>
        <taxon>Blyttiomyces</taxon>
    </lineage>
</organism>
<dbReference type="Proteomes" id="UP000269721">
    <property type="component" value="Unassembled WGS sequence"/>
</dbReference>
<dbReference type="Gene3D" id="3.40.50.150">
    <property type="entry name" value="Vaccinia Virus protein VP39"/>
    <property type="match status" value="1"/>
</dbReference>
<dbReference type="GO" id="GO:0003682">
    <property type="term" value="F:chromatin binding"/>
    <property type="evidence" value="ECO:0007669"/>
    <property type="project" value="InterPro"/>
</dbReference>
<feature type="region of interest" description="Disordered" evidence="1">
    <location>
        <begin position="187"/>
        <end position="224"/>
    </location>
</feature>
<keyword evidence="5" id="KW-1185">Reference proteome</keyword>
<dbReference type="InterPro" id="IPR043151">
    <property type="entry name" value="BAH_sf"/>
</dbReference>
<proteinExistence type="predicted"/>
<dbReference type="Gene3D" id="2.30.30.490">
    <property type="match status" value="1"/>
</dbReference>
<feature type="domain" description="BAH" evidence="3">
    <location>
        <begin position="573"/>
        <end position="700"/>
    </location>
</feature>
<dbReference type="InterPro" id="IPR029063">
    <property type="entry name" value="SAM-dependent_MTases_sf"/>
</dbReference>
<name>A0A4P9WEF0_9FUNG</name>
<evidence type="ECO:0000313" key="4">
    <source>
        <dbReference type="EMBL" id="RKO88766.1"/>
    </source>
</evidence>
<keyword evidence="2" id="KW-0732">Signal</keyword>
<dbReference type="InterPro" id="IPR001025">
    <property type="entry name" value="BAH_dom"/>
</dbReference>
<feature type="compositionally biased region" description="Low complexity" evidence="1">
    <location>
        <begin position="188"/>
        <end position="197"/>
    </location>
</feature>
<evidence type="ECO:0000256" key="1">
    <source>
        <dbReference type="SAM" id="MobiDB-lite"/>
    </source>
</evidence>
<gene>
    <name evidence="4" type="ORF">BDK51DRAFT_30723</name>
</gene>
<feature type="signal peptide" evidence="2">
    <location>
        <begin position="1"/>
        <end position="15"/>
    </location>
</feature>
<dbReference type="Pfam" id="PF01426">
    <property type="entry name" value="BAH"/>
    <property type="match status" value="1"/>
</dbReference>
<feature type="region of interest" description="Disordered" evidence="1">
    <location>
        <begin position="101"/>
        <end position="144"/>
    </location>
</feature>
<sequence length="952" mass="105627">MLAAILLPLMTVTAAVPAPVAINAAEGQKQMTSPEYSRLPERCGRELDLRISLRRLTDLQRDGPLKLRNRCRNGWEDHTCRPASGKISCAVKQAILEASTGTVEGGRSGEVGSRLAGLPQTPSQSAGTNTERGPCGKRRRPSKQELSVGRLFFFGIYQPTRKSSRNRFSSPPQFTIEVVWKKAKVAASSPNSPSSQSTFERPTTVPVQPRSPAHTPVPRPTTKFAVEVPVKQPRKHVRHVAIPKPSTAFTIEVVSDPRKMMYGSLPTPHKFIDELLSEKECDLEKDLVFDDFVIEHFSSGKMRDLSIDRDQVQDCVIVGTLAERHGERRFRCKIVGPWSWSMSVLEATSKDPPIWITFALPGRAGPAYLALGKPSIRYTKTWESFMTKSTLAKQIIQFLASDPNGKITAKDTTGKAFVAWLRRKFGSGMGAVDLESVRNRELVQFCSAFYQRLGITGTPELPYAVHRRLAFIRFIAETAGAELKDSSLLADGVKAEVEYVAVTQFVKDVFKDLLDTLPVPVKIISADPISIASKKRRRTLGISVDDDDDDDVDVFVPLVERATDPAILIINATKYTVGDDILVRGDGRFQDEGEKDLRVGRIVRFKRERTAPGRYFMELKWYYFDRQTLLGDVFVKLGISDTRQLFATDRSDLWPLTHIVCKVKVHKSLSDMLRHAPTTPIEFFCTSFFDAGKTNALCPVSCRPPVHDGASLRPGDIAVFVVRDDTGSIAKRTVWEIVSRDATGKLMGRRFRRWAQVFEGEGPAHRFVRKESVEFVGDGEEYYGRVFMEYSEAGEELHLSEAIHGAGGAFFFSSGYRLCSGTYREVIYSATQIEIMKREYPSLSGPWDDQENKSTVFDLFGGVGGLAMGLEIAGGVQVRGVLDNDPTVLEAYDANRVERSTPLFKICQEASETLVDIAAAGTAKVAVTFPHFYTRGGGGVQAREVSGARQIA</sequence>
<reference evidence="5" key="1">
    <citation type="journal article" date="2018" name="Nat. Microbiol.">
        <title>Leveraging single-cell genomics to expand the fungal tree of life.</title>
        <authorList>
            <person name="Ahrendt S.R."/>
            <person name="Quandt C.A."/>
            <person name="Ciobanu D."/>
            <person name="Clum A."/>
            <person name="Salamov A."/>
            <person name="Andreopoulos B."/>
            <person name="Cheng J.F."/>
            <person name="Woyke T."/>
            <person name="Pelin A."/>
            <person name="Henrissat B."/>
            <person name="Reynolds N.K."/>
            <person name="Benny G.L."/>
            <person name="Smith M.E."/>
            <person name="James T.Y."/>
            <person name="Grigoriev I.V."/>
        </authorList>
    </citation>
    <scope>NUCLEOTIDE SEQUENCE [LARGE SCALE GENOMIC DNA]</scope>
</reference>
<dbReference type="AlphaFoldDB" id="A0A4P9WEF0"/>
<feature type="chain" id="PRO_5020735666" description="BAH domain-containing protein" evidence="2">
    <location>
        <begin position="16"/>
        <end position="952"/>
    </location>
</feature>
<protein>
    <recommendedName>
        <fullName evidence="3">BAH domain-containing protein</fullName>
    </recommendedName>
</protein>
<feature type="compositionally biased region" description="Polar residues" evidence="1">
    <location>
        <begin position="120"/>
        <end position="131"/>
    </location>
</feature>
<dbReference type="EMBL" id="KZ996493">
    <property type="protein sequence ID" value="RKO88766.1"/>
    <property type="molecule type" value="Genomic_DNA"/>
</dbReference>
<evidence type="ECO:0000256" key="2">
    <source>
        <dbReference type="SAM" id="SignalP"/>
    </source>
</evidence>
<accession>A0A4P9WEF0</accession>
<dbReference type="PROSITE" id="PS51038">
    <property type="entry name" value="BAH"/>
    <property type="match status" value="1"/>
</dbReference>